<protein>
    <recommendedName>
        <fullName evidence="4">Flagellar assembly factor FliW</fullName>
    </recommendedName>
</protein>
<evidence type="ECO:0000256" key="2">
    <source>
        <dbReference type="ARBA" id="ARBA00022795"/>
    </source>
</evidence>
<evidence type="ECO:0000256" key="1">
    <source>
        <dbReference type="ARBA" id="ARBA00022490"/>
    </source>
</evidence>
<keyword evidence="2 4" id="KW-1005">Bacterial flagellum biogenesis</keyword>
<dbReference type="PANTHER" id="PTHR39190:SF1">
    <property type="entry name" value="FLAGELLAR ASSEMBLY FACTOR FLIW"/>
    <property type="match status" value="1"/>
</dbReference>
<name>A0A8J3F4A6_9BACI</name>
<dbReference type="EMBL" id="BMHB01000002">
    <property type="protein sequence ID" value="GGI16521.1"/>
    <property type="molecule type" value="Genomic_DNA"/>
</dbReference>
<gene>
    <name evidence="4 5" type="primary">fliW</name>
    <name evidence="5" type="ORF">GCM10007380_33380</name>
</gene>
<keyword evidence="5" id="KW-0282">Flagellum</keyword>
<evidence type="ECO:0000313" key="6">
    <source>
        <dbReference type="Proteomes" id="UP000626244"/>
    </source>
</evidence>
<dbReference type="AlphaFoldDB" id="A0A8J3F4A6"/>
<dbReference type="Gene3D" id="2.30.290.10">
    <property type="entry name" value="BH3618-like"/>
    <property type="match status" value="1"/>
</dbReference>
<dbReference type="GO" id="GO:0005737">
    <property type="term" value="C:cytoplasm"/>
    <property type="evidence" value="ECO:0007669"/>
    <property type="project" value="UniProtKB-SubCell"/>
</dbReference>
<keyword evidence="1 4" id="KW-0963">Cytoplasm</keyword>
<comment type="subunit">
    <text evidence="4">Interacts with translational regulator CsrA and flagellin(s).</text>
</comment>
<keyword evidence="3 4" id="KW-0810">Translation regulation</keyword>
<dbReference type="InterPro" id="IPR003775">
    <property type="entry name" value="Flagellar_assembly_factor_FliW"/>
</dbReference>
<comment type="caution">
    <text evidence="5">The sequence shown here is derived from an EMBL/GenBank/DDBJ whole genome shotgun (WGS) entry which is preliminary data.</text>
</comment>
<dbReference type="PANTHER" id="PTHR39190">
    <property type="entry name" value="FLAGELLAR ASSEMBLY FACTOR FLIW"/>
    <property type="match status" value="1"/>
</dbReference>
<dbReference type="NCBIfam" id="NF009793">
    <property type="entry name" value="PRK13285.1-1"/>
    <property type="match status" value="1"/>
</dbReference>
<organism evidence="5 6">
    <name type="scientific">Gottfriedia solisilvae</name>
    <dbReference type="NCBI Taxonomy" id="1516104"/>
    <lineage>
        <taxon>Bacteria</taxon>
        <taxon>Bacillati</taxon>
        <taxon>Bacillota</taxon>
        <taxon>Bacilli</taxon>
        <taxon>Bacillales</taxon>
        <taxon>Bacillaceae</taxon>
        <taxon>Gottfriedia</taxon>
    </lineage>
</organism>
<evidence type="ECO:0000313" key="5">
    <source>
        <dbReference type="EMBL" id="GGI16521.1"/>
    </source>
</evidence>
<keyword evidence="5" id="KW-0966">Cell projection</keyword>
<dbReference type="SUPFAM" id="SSF141457">
    <property type="entry name" value="BH3618-like"/>
    <property type="match status" value="1"/>
</dbReference>
<evidence type="ECO:0000256" key="4">
    <source>
        <dbReference type="HAMAP-Rule" id="MF_01185"/>
    </source>
</evidence>
<dbReference type="GO" id="GO:0044780">
    <property type="term" value="P:bacterial-type flagellum assembly"/>
    <property type="evidence" value="ECO:0007669"/>
    <property type="project" value="UniProtKB-UniRule"/>
</dbReference>
<dbReference type="RefSeq" id="WP_088001130.1">
    <property type="nucleotide sequence ID" value="NZ_BMHB01000002.1"/>
</dbReference>
<comment type="function">
    <text evidence="4">Acts as an anti-CsrA protein, binds CsrA and prevents it from repressing translation of its target genes, one of which is flagellin. Binds to flagellin and participates in the assembly of the flagellum.</text>
</comment>
<dbReference type="OrthoDB" id="9801235at2"/>
<dbReference type="GO" id="GO:0006417">
    <property type="term" value="P:regulation of translation"/>
    <property type="evidence" value="ECO:0007669"/>
    <property type="project" value="UniProtKB-KW"/>
</dbReference>
<sequence>MNIQTKYHGELVVQQEDIVTFPNGIPAFEDETKFVNLPLQNGTPFSILQSVQTPTLAFVIGEVFTLFPDYEIELTQNAIDVLKIDEPKDAIVYCIITVKDPFVNSTANLQGPIVINTSNKIGKQVVLNQPNYKTKHELVGSPAFAQEG</sequence>
<keyword evidence="4" id="KW-0143">Chaperone</keyword>
<accession>A0A8J3F4A6</accession>
<comment type="subcellular location">
    <subcellularLocation>
        <location evidence="4">Cytoplasm</location>
    </subcellularLocation>
</comment>
<dbReference type="Proteomes" id="UP000626244">
    <property type="component" value="Unassembled WGS sequence"/>
</dbReference>
<evidence type="ECO:0000256" key="3">
    <source>
        <dbReference type="ARBA" id="ARBA00022845"/>
    </source>
</evidence>
<keyword evidence="6" id="KW-1185">Reference proteome</keyword>
<proteinExistence type="inferred from homology"/>
<reference evidence="6" key="1">
    <citation type="journal article" date="2019" name="Int. J. Syst. Evol. Microbiol.">
        <title>The Global Catalogue of Microorganisms (GCM) 10K type strain sequencing project: providing services to taxonomists for standard genome sequencing and annotation.</title>
        <authorList>
            <consortium name="The Broad Institute Genomics Platform"/>
            <consortium name="The Broad Institute Genome Sequencing Center for Infectious Disease"/>
            <person name="Wu L."/>
            <person name="Ma J."/>
        </authorList>
    </citation>
    <scope>NUCLEOTIDE SEQUENCE [LARGE SCALE GENOMIC DNA]</scope>
    <source>
        <strain evidence="6">CGMCC 1.14993</strain>
    </source>
</reference>
<dbReference type="HAMAP" id="MF_01185">
    <property type="entry name" value="FliW"/>
    <property type="match status" value="1"/>
</dbReference>
<dbReference type="Pfam" id="PF02623">
    <property type="entry name" value="FliW"/>
    <property type="match status" value="1"/>
</dbReference>
<dbReference type="InterPro" id="IPR024046">
    <property type="entry name" value="Flagellar_assmbl_FliW_dom_sf"/>
</dbReference>
<comment type="similarity">
    <text evidence="4">Belongs to the FliW family.</text>
</comment>
<keyword evidence="5" id="KW-0969">Cilium</keyword>